<dbReference type="GO" id="GO:0016787">
    <property type="term" value="F:hydrolase activity"/>
    <property type="evidence" value="ECO:0007669"/>
    <property type="project" value="UniProtKB-KW"/>
</dbReference>
<gene>
    <name evidence="5" type="ORF">CTEST_03895</name>
</gene>
<dbReference type="Pfam" id="PF03990">
    <property type="entry name" value="DUF348"/>
    <property type="match status" value="3"/>
</dbReference>
<evidence type="ECO:0000256" key="3">
    <source>
        <dbReference type="ARBA" id="ARBA00022801"/>
    </source>
</evidence>
<evidence type="ECO:0000256" key="1">
    <source>
        <dbReference type="ARBA" id="ARBA00010830"/>
    </source>
</evidence>
<dbReference type="Gene3D" id="2.20.230.10">
    <property type="entry name" value="Resuscitation-promoting factor rpfb"/>
    <property type="match status" value="1"/>
</dbReference>
<sequence>MGLHNNNQIKRLNPSTISLPARIAAGGVVGVLAVGGITTAAMAKDVVVDVNGDRTELTTLSRDVAGALDAAGVTIADQDLVYPAPSESLAKGETITVRTAKPVAVVIDGKQTDVTSTALTVQDLVGELDGVTPAAHVDNADARLTDQMRVEVTTPKIVSVTDGGQTVFTEVPAATVKDLLAARDITLGKHDQVSPALDTPVTNNLKVDVQRIDITESTETGDYEAEPNYIDDPQTAEGKETVVTPAVPGVRETTHRITTVNGVETARDIIKEVDITPSTPATISRGTKAAPSVASGSVWDTLAQCEAGGNWSINTGNGYYGGLQFSASTWTAHGGGQYAATADQATREQQIEIASKVQASQGWGAWPACTSRMGLR</sequence>
<evidence type="ECO:0000313" key="5">
    <source>
        <dbReference type="EMBL" id="AKK08228.1"/>
    </source>
</evidence>
<dbReference type="STRING" id="136857.CTEST_03895"/>
<organism evidence="5 6">
    <name type="scientific">Corynebacterium testudinoris</name>
    <dbReference type="NCBI Taxonomy" id="136857"/>
    <lineage>
        <taxon>Bacteria</taxon>
        <taxon>Bacillati</taxon>
        <taxon>Actinomycetota</taxon>
        <taxon>Actinomycetes</taxon>
        <taxon>Mycobacteriales</taxon>
        <taxon>Corynebacteriaceae</taxon>
        <taxon>Corynebacterium</taxon>
    </lineage>
</organism>
<reference evidence="6" key="2">
    <citation type="submission" date="2015-05" db="EMBL/GenBank/DDBJ databases">
        <title>Complete genome sequence of Corynebacterium testudinoris DSM 44614, recovered from necrotic lesions in the mouth of a tortoise.</title>
        <authorList>
            <person name="Ruckert C."/>
            <person name="Albersmeier A."/>
            <person name="Winkler A."/>
            <person name="Tauch A."/>
        </authorList>
    </citation>
    <scope>NUCLEOTIDE SEQUENCE [LARGE SCALE GENOMIC DNA]</scope>
    <source>
        <strain evidence="6">DSM 44614</strain>
    </source>
</reference>
<dbReference type="KEGG" id="cted:CTEST_03895"/>
<feature type="domain" description="G5" evidence="4">
    <location>
        <begin position="209"/>
        <end position="289"/>
    </location>
</feature>
<dbReference type="InterPro" id="IPR010618">
    <property type="entry name" value="RPF"/>
</dbReference>
<proteinExistence type="inferred from homology"/>
<dbReference type="PATRIC" id="fig|136857.5.peg.770"/>
<dbReference type="InterPro" id="IPR011098">
    <property type="entry name" value="G5_dom"/>
</dbReference>
<comment type="similarity">
    <text evidence="1">Belongs to the transglycosylase family. Rpf subfamily.</text>
</comment>
<accession>A0A0G3H8R7</accession>
<evidence type="ECO:0000256" key="2">
    <source>
        <dbReference type="ARBA" id="ARBA00022729"/>
    </source>
</evidence>
<keyword evidence="3" id="KW-0378">Hydrolase</keyword>
<keyword evidence="6" id="KW-1185">Reference proteome</keyword>
<keyword evidence="2" id="KW-0732">Signal</keyword>
<evidence type="ECO:0000259" key="4">
    <source>
        <dbReference type="PROSITE" id="PS51109"/>
    </source>
</evidence>
<dbReference type="InterPro" id="IPR023346">
    <property type="entry name" value="Lysozyme-like_dom_sf"/>
</dbReference>
<dbReference type="SUPFAM" id="SSF53955">
    <property type="entry name" value="Lysozyme-like"/>
    <property type="match status" value="1"/>
</dbReference>
<dbReference type="SMART" id="SM01208">
    <property type="entry name" value="G5"/>
    <property type="match status" value="1"/>
</dbReference>
<dbReference type="AlphaFoldDB" id="A0A0G3H8R7"/>
<dbReference type="PROSITE" id="PS51109">
    <property type="entry name" value="G5"/>
    <property type="match status" value="1"/>
</dbReference>
<dbReference type="InterPro" id="IPR007137">
    <property type="entry name" value="DUF348"/>
</dbReference>
<evidence type="ECO:0000313" key="6">
    <source>
        <dbReference type="Proteomes" id="UP000035540"/>
    </source>
</evidence>
<dbReference type="Pfam" id="PF07501">
    <property type="entry name" value="G5"/>
    <property type="match status" value="1"/>
</dbReference>
<protein>
    <recommendedName>
        <fullName evidence="4">G5 domain-containing protein</fullName>
    </recommendedName>
</protein>
<dbReference type="RefSeq" id="WP_047252621.1">
    <property type="nucleotide sequence ID" value="NZ_CP011545.1"/>
</dbReference>
<dbReference type="EMBL" id="CP011545">
    <property type="protein sequence ID" value="AKK08228.1"/>
    <property type="molecule type" value="Genomic_DNA"/>
</dbReference>
<name>A0A0G3H8R7_9CORY</name>
<dbReference type="Proteomes" id="UP000035540">
    <property type="component" value="Chromosome"/>
</dbReference>
<dbReference type="Gene3D" id="1.10.530.10">
    <property type="match status" value="1"/>
</dbReference>
<dbReference type="Pfam" id="PF06737">
    <property type="entry name" value="Transglycosylas"/>
    <property type="match status" value="1"/>
</dbReference>
<reference evidence="5 6" key="1">
    <citation type="journal article" date="2015" name="Genome Announc.">
        <title>Complete Genome Sequence of the Type Strain Corynebacterium testudinoris DSM 44614, Recovered from Necrotic Lesions in the Mouth of a Tortoise.</title>
        <authorList>
            <person name="Ruckert C."/>
            <person name="Kriete M."/>
            <person name="Jaenicke S."/>
            <person name="Winkler A."/>
            <person name="Tauch A."/>
        </authorList>
    </citation>
    <scope>NUCLEOTIDE SEQUENCE [LARGE SCALE GENOMIC DNA]</scope>
    <source>
        <strain evidence="5 6">DSM 44614</strain>
    </source>
</reference>
<dbReference type="CDD" id="cd13925">
    <property type="entry name" value="RPF"/>
    <property type="match status" value="1"/>
</dbReference>
<dbReference type="OrthoDB" id="1404170at2"/>